<feature type="signal peptide" evidence="1">
    <location>
        <begin position="1"/>
        <end position="25"/>
    </location>
</feature>
<name>A0A9X1V4A6_9FLAO</name>
<feature type="chain" id="PRO_5040760904" evidence="1">
    <location>
        <begin position="26"/>
        <end position="339"/>
    </location>
</feature>
<gene>
    <name evidence="2" type="ORF">ML462_11915</name>
</gene>
<dbReference type="Proteomes" id="UP001139226">
    <property type="component" value="Unassembled WGS sequence"/>
</dbReference>
<reference evidence="2" key="1">
    <citation type="submission" date="2022-03" db="EMBL/GenBank/DDBJ databases">
        <title>Gramella crocea sp. nov., isolated from activated sludge of a seafood processing plant.</title>
        <authorList>
            <person name="Zhang X."/>
        </authorList>
    </citation>
    <scope>NUCLEOTIDE SEQUENCE</scope>
    <source>
        <strain evidence="2">YJ019</strain>
    </source>
</reference>
<keyword evidence="1" id="KW-0732">Signal</keyword>
<evidence type="ECO:0000313" key="2">
    <source>
        <dbReference type="EMBL" id="MCH4823878.1"/>
    </source>
</evidence>
<sequence length="339" mass="37518">MMNVLQNIKNMGILVLIFFSFQFLAAEDLKDSIPTSPESLHNYEAYFCDACGCASSGGSMGFSTVGDQNFFGTRYIYQQYRSRSGIFNDSPWIDEHFNTLQLWGNIPISEKIKVSAILPFHFHNRDFPDGSAQEISGLGDISVIAFYNLIAPYVDGFLPEQQKALKHSLDAGLGVKMPTGNYKRENNAGSVNPGFQAGTGSWDLIAAASYTMSYNSWGANLNANYTWKTENDQQYEFGDQTNYGLLFYRNFSWVAMEKVVPVSILPFGGIAGEIYAENRNFGQPVQETAGDILFGKLGFEAGYGKLSVGANLMLPITQNLNKGAIEASHRIGFQLNYSL</sequence>
<proteinExistence type="predicted"/>
<accession>A0A9X1V4A6</accession>
<dbReference type="EMBL" id="JAKVTV010000003">
    <property type="protein sequence ID" value="MCH4823878.1"/>
    <property type="molecule type" value="Genomic_DNA"/>
</dbReference>
<evidence type="ECO:0000256" key="1">
    <source>
        <dbReference type="SAM" id="SignalP"/>
    </source>
</evidence>
<evidence type="ECO:0000313" key="3">
    <source>
        <dbReference type="Proteomes" id="UP001139226"/>
    </source>
</evidence>
<dbReference type="RefSeq" id="WP_240714045.1">
    <property type="nucleotide sequence ID" value="NZ_JAKVTV010000003.1"/>
</dbReference>
<protein>
    <submittedName>
        <fullName evidence="2">Transporter</fullName>
    </submittedName>
</protein>
<dbReference type="InterPro" id="IPR025737">
    <property type="entry name" value="FApF"/>
</dbReference>
<comment type="caution">
    <text evidence="2">The sequence shown here is derived from an EMBL/GenBank/DDBJ whole genome shotgun (WGS) entry which is preliminary data.</text>
</comment>
<organism evidence="2 3">
    <name type="scientific">Christiangramia lutea</name>
    <dbReference type="NCBI Taxonomy" id="1607951"/>
    <lineage>
        <taxon>Bacteria</taxon>
        <taxon>Pseudomonadati</taxon>
        <taxon>Bacteroidota</taxon>
        <taxon>Flavobacteriia</taxon>
        <taxon>Flavobacteriales</taxon>
        <taxon>Flavobacteriaceae</taxon>
        <taxon>Christiangramia</taxon>
    </lineage>
</organism>
<dbReference type="Pfam" id="PF13557">
    <property type="entry name" value="Phenol_MetA_deg"/>
    <property type="match status" value="1"/>
</dbReference>
<dbReference type="AlphaFoldDB" id="A0A9X1V4A6"/>
<keyword evidence="3" id="KW-1185">Reference proteome</keyword>